<name>A0A6A7BHG6_9PLEO</name>
<accession>A0A6A7BHG6</accession>
<dbReference type="PROSITE" id="PS51257">
    <property type="entry name" value="PROKAR_LIPOPROTEIN"/>
    <property type="match status" value="1"/>
</dbReference>
<keyword evidence="2" id="KW-1185">Reference proteome</keyword>
<reference evidence="1" key="1">
    <citation type="submission" date="2020-01" db="EMBL/GenBank/DDBJ databases">
        <authorList>
            <consortium name="DOE Joint Genome Institute"/>
            <person name="Haridas S."/>
            <person name="Albert R."/>
            <person name="Binder M."/>
            <person name="Bloem J."/>
            <person name="Labutti K."/>
            <person name="Salamov A."/>
            <person name="Andreopoulos B."/>
            <person name="Baker S.E."/>
            <person name="Barry K."/>
            <person name="Bills G."/>
            <person name="Bluhm B.H."/>
            <person name="Cannon C."/>
            <person name="Castanera R."/>
            <person name="Culley D.E."/>
            <person name="Daum C."/>
            <person name="Ezra D."/>
            <person name="Gonzalez J.B."/>
            <person name="Henrissat B."/>
            <person name="Kuo A."/>
            <person name="Liang C."/>
            <person name="Lipzen A."/>
            <person name="Lutzoni F."/>
            <person name="Magnuson J."/>
            <person name="Mondo S."/>
            <person name="Nolan M."/>
            <person name="Ohm R."/>
            <person name="Pangilinan J."/>
            <person name="Park H.-J."/>
            <person name="Ramirez L."/>
            <person name="Alfaro M."/>
            <person name="Sun H."/>
            <person name="Tritt A."/>
            <person name="Yoshinaga Y."/>
            <person name="Zwiers L.-H."/>
            <person name="Turgeon B.G."/>
            <person name="Goodwin S.B."/>
            <person name="Spatafora J.W."/>
            <person name="Crous P.W."/>
            <person name="Grigoriev I.V."/>
        </authorList>
    </citation>
    <scope>NUCLEOTIDE SEQUENCE</scope>
    <source>
        <strain evidence="1">IPT5</strain>
    </source>
</reference>
<gene>
    <name evidence="1" type="ORF">T440DRAFT_269266</name>
</gene>
<organism evidence="1 2">
    <name type="scientific">Plenodomus tracheiphilus IPT5</name>
    <dbReference type="NCBI Taxonomy" id="1408161"/>
    <lineage>
        <taxon>Eukaryota</taxon>
        <taxon>Fungi</taxon>
        <taxon>Dikarya</taxon>
        <taxon>Ascomycota</taxon>
        <taxon>Pezizomycotina</taxon>
        <taxon>Dothideomycetes</taxon>
        <taxon>Pleosporomycetidae</taxon>
        <taxon>Pleosporales</taxon>
        <taxon>Pleosporineae</taxon>
        <taxon>Leptosphaeriaceae</taxon>
        <taxon>Plenodomus</taxon>
    </lineage>
</organism>
<proteinExistence type="predicted"/>
<evidence type="ECO:0000313" key="1">
    <source>
        <dbReference type="EMBL" id="KAF2854137.1"/>
    </source>
</evidence>
<sequence>MPIGIRSNMRPKHIKRYLTIQSIVYSCAVCTPVISAHPFEAAFIHTQGMCGILCSPTQSL</sequence>
<evidence type="ECO:0000313" key="2">
    <source>
        <dbReference type="Proteomes" id="UP000799423"/>
    </source>
</evidence>
<protein>
    <submittedName>
        <fullName evidence="1">Uncharacterized protein</fullName>
    </submittedName>
</protein>
<dbReference type="Proteomes" id="UP000799423">
    <property type="component" value="Unassembled WGS sequence"/>
</dbReference>
<dbReference type="EMBL" id="MU006293">
    <property type="protein sequence ID" value="KAF2854137.1"/>
    <property type="molecule type" value="Genomic_DNA"/>
</dbReference>
<dbReference type="AlphaFoldDB" id="A0A6A7BHG6"/>